<dbReference type="GO" id="GO:0016020">
    <property type="term" value="C:membrane"/>
    <property type="evidence" value="ECO:0007669"/>
    <property type="project" value="InterPro"/>
</dbReference>
<dbReference type="CDD" id="cd00342">
    <property type="entry name" value="gram_neg_porins"/>
    <property type="match status" value="1"/>
</dbReference>
<dbReference type="Proteomes" id="UP000029273">
    <property type="component" value="Unassembled WGS sequence"/>
</dbReference>
<dbReference type="Pfam" id="PF13609">
    <property type="entry name" value="Porin_4"/>
    <property type="match status" value="1"/>
</dbReference>
<feature type="signal peptide" evidence="1">
    <location>
        <begin position="1"/>
        <end position="31"/>
    </location>
</feature>
<dbReference type="GO" id="GO:0015288">
    <property type="term" value="F:porin activity"/>
    <property type="evidence" value="ECO:0007669"/>
    <property type="project" value="InterPro"/>
</dbReference>
<sequence>MRLKKRFQPTTLMIALGMGAAMVGVATRANATPSATIYGMVGVVGTYNTATVNGEKATYGIQNNISQVGVKGDLGEAGGTKFIYNYDLFVDPTTAIGTPSTYWAYLGATGPWGTLKAGRLESTYFNDVVLPFTPFWWMYPTTVNAFEQDKAVSYVSPMMGGLTLSVEGFNIGKGATSASKSTNNYSFSGTYTFGDYTLGAGFESFSKYGNGATAYSASPSQSVWLTPINEYAGVLLKNKVGLRGTYSAGALSVSLGGFGYKPTSMLMTAAQNTHEIYTYLATASYGFTPKWTVMGNISTTTQASNGALPRARGTITTLSLAYAPISDVAFYAEYQYADKKAVESGLDSDVLDAAANPVTSPGTKAASQFAIGGTYTF</sequence>
<organism evidence="3 4">
    <name type="scientific">Acidihalobacter prosperus</name>
    <dbReference type="NCBI Taxonomy" id="160660"/>
    <lineage>
        <taxon>Bacteria</taxon>
        <taxon>Pseudomonadati</taxon>
        <taxon>Pseudomonadota</taxon>
        <taxon>Gammaproteobacteria</taxon>
        <taxon>Chromatiales</taxon>
        <taxon>Ectothiorhodospiraceae</taxon>
        <taxon>Acidihalobacter</taxon>
    </lineage>
</organism>
<evidence type="ECO:0000259" key="2">
    <source>
        <dbReference type="Pfam" id="PF13609"/>
    </source>
</evidence>
<comment type="caution">
    <text evidence="3">The sequence shown here is derived from an EMBL/GenBank/DDBJ whole genome shotgun (WGS) entry which is preliminary data.</text>
</comment>
<dbReference type="RefSeq" id="WP_082954534.1">
    <property type="nucleotide sequence ID" value="NZ_JQSG02000003.1"/>
</dbReference>
<dbReference type="STRING" id="160660.BJI67_01535"/>
<dbReference type="InterPro" id="IPR023614">
    <property type="entry name" value="Porin_dom_sf"/>
</dbReference>
<name>A0A1A6C442_9GAMM</name>
<protein>
    <recommendedName>
        <fullName evidence="2">Porin domain-containing protein</fullName>
    </recommendedName>
</protein>
<accession>A0A1A6C442</accession>
<dbReference type="InterPro" id="IPR033900">
    <property type="entry name" value="Gram_neg_porin_domain"/>
</dbReference>
<gene>
    <name evidence="3" type="ORF">Thpro_021638</name>
</gene>
<evidence type="ECO:0000313" key="3">
    <source>
        <dbReference type="EMBL" id="OBS09310.1"/>
    </source>
</evidence>
<dbReference type="SUPFAM" id="SSF56935">
    <property type="entry name" value="Porins"/>
    <property type="match status" value="1"/>
</dbReference>
<dbReference type="EMBL" id="JQSG02000003">
    <property type="protein sequence ID" value="OBS09310.1"/>
    <property type="molecule type" value="Genomic_DNA"/>
</dbReference>
<proteinExistence type="predicted"/>
<evidence type="ECO:0000313" key="4">
    <source>
        <dbReference type="Proteomes" id="UP000029273"/>
    </source>
</evidence>
<feature type="domain" description="Porin" evidence="2">
    <location>
        <begin position="20"/>
        <end position="217"/>
    </location>
</feature>
<keyword evidence="1" id="KW-0732">Signal</keyword>
<dbReference type="OrthoDB" id="8957883at2"/>
<reference evidence="3 4" key="1">
    <citation type="journal article" date="2014" name="Genome Announc.">
        <title>Draft Genome Sequence of the Iron-Oxidizing, Acidophilic, and Halotolerant 'Thiobacillus prosperus' Type Strain DSM 5130.</title>
        <authorList>
            <person name="Ossandon F.J."/>
            <person name="Cardenas J.P."/>
            <person name="Corbett M."/>
            <person name="Quatrini R."/>
            <person name="Holmes D.S."/>
            <person name="Watkin E."/>
        </authorList>
    </citation>
    <scope>NUCLEOTIDE SEQUENCE [LARGE SCALE GENOMIC DNA]</scope>
    <source>
        <strain evidence="3 4">DSM 5130</strain>
    </source>
</reference>
<evidence type="ECO:0000256" key="1">
    <source>
        <dbReference type="SAM" id="SignalP"/>
    </source>
</evidence>
<dbReference type="AlphaFoldDB" id="A0A1A6C442"/>
<keyword evidence="4" id="KW-1185">Reference proteome</keyword>
<dbReference type="Gene3D" id="2.40.160.10">
    <property type="entry name" value="Porin"/>
    <property type="match status" value="1"/>
</dbReference>
<feature type="chain" id="PRO_5008343227" description="Porin domain-containing protein" evidence="1">
    <location>
        <begin position="32"/>
        <end position="377"/>
    </location>
</feature>